<comment type="caution">
    <text evidence="1">The sequence shown here is derived from an EMBL/GenBank/DDBJ whole genome shotgun (WGS) entry which is preliminary data.</text>
</comment>
<reference evidence="2" key="1">
    <citation type="journal article" date="2019" name="Int. J. Syst. Evol. Microbiol.">
        <title>The Global Catalogue of Microorganisms (GCM) 10K type strain sequencing project: providing services to taxonomists for standard genome sequencing and annotation.</title>
        <authorList>
            <consortium name="The Broad Institute Genomics Platform"/>
            <consortium name="The Broad Institute Genome Sequencing Center for Infectious Disease"/>
            <person name="Wu L."/>
            <person name="Ma J."/>
        </authorList>
    </citation>
    <scope>NUCLEOTIDE SEQUENCE [LARGE SCALE GENOMIC DNA]</scope>
    <source>
        <strain evidence="2">KCTC 42398</strain>
    </source>
</reference>
<proteinExistence type="predicted"/>
<gene>
    <name evidence="1" type="ORF">ACFSR8_07985</name>
</gene>
<dbReference type="EMBL" id="JBHULY010000014">
    <property type="protein sequence ID" value="MFD2726154.1"/>
    <property type="molecule type" value="Genomic_DNA"/>
</dbReference>
<keyword evidence="2" id="KW-1185">Reference proteome</keyword>
<accession>A0ABW5TA98</accession>
<dbReference type="Proteomes" id="UP001597476">
    <property type="component" value="Unassembled WGS sequence"/>
</dbReference>
<evidence type="ECO:0000313" key="1">
    <source>
        <dbReference type="EMBL" id="MFD2726154.1"/>
    </source>
</evidence>
<sequence length="242" mass="27955">MIIFLLVLNSCNSDKISKAELDAFSDIEIQFWTGDERIVFHSMDILKRGGNIRAIKKSPHYYYGSGMDSTWTIEIVKSDLRLITEFVNRARTIKDTCLFNSSSIDYYNIKTNGEEIKIVGNCDWKGIDYDSLEHKIFEDKFIELKRKREIVADSLANSFLGVWDVSGWENGVLKNRNILLTRTTASEPKIEGRFRWTFDGIKASEFKKKLDIDEGSTLIEIGASTYKVLHVENNKIALRYLW</sequence>
<evidence type="ECO:0000313" key="2">
    <source>
        <dbReference type="Proteomes" id="UP001597476"/>
    </source>
</evidence>
<organism evidence="1 2">
    <name type="scientific">Hyunsoonleella rubra</name>
    <dbReference type="NCBI Taxonomy" id="1737062"/>
    <lineage>
        <taxon>Bacteria</taxon>
        <taxon>Pseudomonadati</taxon>
        <taxon>Bacteroidota</taxon>
        <taxon>Flavobacteriia</taxon>
        <taxon>Flavobacteriales</taxon>
        <taxon>Flavobacteriaceae</taxon>
    </lineage>
</organism>
<dbReference type="RefSeq" id="WP_380290814.1">
    <property type="nucleotide sequence ID" value="NZ_JBHULY010000014.1"/>
</dbReference>
<name>A0ABW5TA98_9FLAO</name>
<protein>
    <submittedName>
        <fullName evidence="1">Uncharacterized protein</fullName>
    </submittedName>
</protein>